<reference evidence="6" key="1">
    <citation type="submission" date="2023-10" db="EMBL/GenBank/DDBJ databases">
        <authorList>
            <person name="Chen Y."/>
            <person name="Shah S."/>
            <person name="Dougan E. K."/>
            <person name="Thang M."/>
            <person name="Chan C."/>
        </authorList>
    </citation>
    <scope>NUCLEOTIDE SEQUENCE [LARGE SCALE GENOMIC DNA]</scope>
</reference>
<gene>
    <name evidence="6" type="ORF">PCOR1329_LOCUS77903</name>
</gene>
<dbReference type="InterPro" id="IPR013083">
    <property type="entry name" value="Znf_RING/FYVE/PHD"/>
</dbReference>
<evidence type="ECO:0000256" key="2">
    <source>
        <dbReference type="ARBA" id="ARBA00022771"/>
    </source>
</evidence>
<accession>A0ABN9XQD6</accession>
<evidence type="ECO:0000313" key="7">
    <source>
        <dbReference type="Proteomes" id="UP001189429"/>
    </source>
</evidence>
<keyword evidence="3" id="KW-0862">Zinc</keyword>
<dbReference type="EMBL" id="CAUYUJ010020822">
    <property type="protein sequence ID" value="CAK0900681.1"/>
    <property type="molecule type" value="Genomic_DNA"/>
</dbReference>
<dbReference type="InterPro" id="IPR001841">
    <property type="entry name" value="Znf_RING"/>
</dbReference>
<feature type="non-terminal residue" evidence="6">
    <location>
        <position position="179"/>
    </location>
</feature>
<keyword evidence="1" id="KW-0479">Metal-binding</keyword>
<dbReference type="PROSITE" id="PS50089">
    <property type="entry name" value="ZF_RING_2"/>
    <property type="match status" value="1"/>
</dbReference>
<evidence type="ECO:0000259" key="5">
    <source>
        <dbReference type="PROSITE" id="PS50089"/>
    </source>
</evidence>
<name>A0ABN9XQD6_9DINO</name>
<dbReference type="Proteomes" id="UP001189429">
    <property type="component" value="Unassembled WGS sequence"/>
</dbReference>
<dbReference type="Gene3D" id="3.30.40.10">
    <property type="entry name" value="Zinc/RING finger domain, C3HC4 (zinc finger)"/>
    <property type="match status" value="1"/>
</dbReference>
<dbReference type="SUPFAM" id="SSF82708">
    <property type="entry name" value="R3H domain"/>
    <property type="match status" value="1"/>
</dbReference>
<feature type="domain" description="RING-type" evidence="5">
    <location>
        <begin position="146"/>
        <end position="170"/>
    </location>
</feature>
<dbReference type="InterPro" id="IPR001374">
    <property type="entry name" value="R3H_dom"/>
</dbReference>
<dbReference type="InterPro" id="IPR017907">
    <property type="entry name" value="Znf_RING_CS"/>
</dbReference>
<dbReference type="InterPro" id="IPR036867">
    <property type="entry name" value="R3H_dom_sf"/>
</dbReference>
<feature type="non-terminal residue" evidence="6">
    <location>
        <position position="1"/>
    </location>
</feature>
<keyword evidence="7" id="KW-1185">Reference proteome</keyword>
<dbReference type="Gene3D" id="3.30.1370.50">
    <property type="entry name" value="R3H-like domain"/>
    <property type="match status" value="1"/>
</dbReference>
<evidence type="ECO:0000256" key="1">
    <source>
        <dbReference type="ARBA" id="ARBA00022723"/>
    </source>
</evidence>
<comment type="caution">
    <text evidence="6">The sequence shown here is derived from an EMBL/GenBank/DDBJ whole genome shotgun (WGS) entry which is preliminary data.</text>
</comment>
<keyword evidence="2 4" id="KW-0863">Zinc-finger</keyword>
<proteinExistence type="predicted"/>
<dbReference type="PROSITE" id="PS00518">
    <property type="entry name" value="ZF_RING_1"/>
    <property type="match status" value="1"/>
</dbReference>
<protein>
    <recommendedName>
        <fullName evidence="5">RING-type domain-containing protein</fullName>
    </recommendedName>
</protein>
<dbReference type="Pfam" id="PF13923">
    <property type="entry name" value="zf-C3HC4_2"/>
    <property type="match status" value="1"/>
</dbReference>
<organism evidence="6 7">
    <name type="scientific">Prorocentrum cordatum</name>
    <dbReference type="NCBI Taxonomy" id="2364126"/>
    <lineage>
        <taxon>Eukaryota</taxon>
        <taxon>Sar</taxon>
        <taxon>Alveolata</taxon>
        <taxon>Dinophyceae</taxon>
        <taxon>Prorocentrales</taxon>
        <taxon>Prorocentraceae</taxon>
        <taxon>Prorocentrum</taxon>
    </lineage>
</organism>
<evidence type="ECO:0000256" key="4">
    <source>
        <dbReference type="PROSITE-ProRule" id="PRU00175"/>
    </source>
</evidence>
<sequence>QAGRAAMSSTAAAPAGAVDLDATIRAFLADGAQSTLVLPNLSPDERKQAKRLVDGHPGLRCESYGLGADRQLHVFRDAAPRASSGVAAAPLLPARCVSREFGDADCGDAAEAQGVSRARQAAGDAMLKLGLSSPYDRGCEECSEACSICLDGLVDPARLPCGHRFCVHCVLPLFGHPPE</sequence>
<evidence type="ECO:0000313" key="6">
    <source>
        <dbReference type="EMBL" id="CAK0900681.1"/>
    </source>
</evidence>
<evidence type="ECO:0000256" key="3">
    <source>
        <dbReference type="ARBA" id="ARBA00022833"/>
    </source>
</evidence>
<dbReference type="Pfam" id="PF01424">
    <property type="entry name" value="R3H"/>
    <property type="match status" value="1"/>
</dbReference>
<dbReference type="SUPFAM" id="SSF57850">
    <property type="entry name" value="RING/U-box"/>
    <property type="match status" value="1"/>
</dbReference>